<comment type="similarity">
    <text evidence="1">Belongs to the BolA/IbaG family.</text>
</comment>
<dbReference type="Pfam" id="PF01722">
    <property type="entry name" value="BolA"/>
    <property type="match status" value="1"/>
</dbReference>
<dbReference type="KEGG" id="pbal:CPBP_00885"/>
<dbReference type="AlphaFoldDB" id="A0A7L9RUK5"/>
<organism evidence="2 3">
    <name type="scientific">Candidatus Bodocaedibacter vickermanii</name>
    <dbReference type="NCBI Taxonomy" id="2741701"/>
    <lineage>
        <taxon>Bacteria</taxon>
        <taxon>Pseudomonadati</taxon>
        <taxon>Pseudomonadota</taxon>
        <taxon>Alphaproteobacteria</taxon>
        <taxon>Holosporales</taxon>
        <taxon>Candidatus Paracaedibacteraceae</taxon>
        <taxon>Candidatus Bodocaedibacter</taxon>
    </lineage>
</organism>
<reference evidence="2 3" key="1">
    <citation type="submission" date="2020-06" db="EMBL/GenBank/DDBJ databases">
        <title>The endosymbiont of the kinetoplastid Bodo saltans is a Paracaedibacter-like alpha-proteobacterium possessing a putative toxin-antitoxin system.</title>
        <authorList>
            <person name="Midha S."/>
            <person name="Rigden D.J."/>
            <person name="Siozios S."/>
            <person name="Hurst G.D.D."/>
            <person name="Jackson A.P."/>
        </authorList>
    </citation>
    <scope>NUCLEOTIDE SEQUENCE [LARGE SCALE GENOMIC DNA]</scope>
    <source>
        <strain evidence="2">Lake Konstanz</strain>
    </source>
</reference>
<dbReference type="SUPFAM" id="SSF82657">
    <property type="entry name" value="BolA-like"/>
    <property type="match status" value="1"/>
</dbReference>
<dbReference type="GO" id="GO:0016226">
    <property type="term" value="P:iron-sulfur cluster assembly"/>
    <property type="evidence" value="ECO:0007669"/>
    <property type="project" value="TreeGrafter"/>
</dbReference>
<dbReference type="PANTHER" id="PTHR46230">
    <property type="match status" value="1"/>
</dbReference>
<evidence type="ECO:0000313" key="3">
    <source>
        <dbReference type="Proteomes" id="UP000594001"/>
    </source>
</evidence>
<gene>
    <name evidence="2" type="ORF">CPBP_00885</name>
</gene>
<dbReference type="RefSeq" id="WP_350331660.1">
    <property type="nucleotide sequence ID" value="NZ_CP054719.1"/>
</dbReference>
<sequence length="94" mass="10853">MFDTRLILKNSIESINKLLRDSLKIEFLEIIDESAKHAGHGAMLYSTETLTHIWVRISAAELTKMSRVEQHRKLYAILQSAFDNGLHAIRFEIL</sequence>
<dbReference type="Proteomes" id="UP000594001">
    <property type="component" value="Chromosome"/>
</dbReference>
<evidence type="ECO:0000313" key="2">
    <source>
        <dbReference type="EMBL" id="QOL20105.1"/>
    </source>
</evidence>
<dbReference type="InterPro" id="IPR036065">
    <property type="entry name" value="BolA-like_sf"/>
</dbReference>
<dbReference type="PANTHER" id="PTHR46230:SF7">
    <property type="entry name" value="BOLA-LIKE PROTEIN 1"/>
    <property type="match status" value="1"/>
</dbReference>
<dbReference type="EMBL" id="CP054719">
    <property type="protein sequence ID" value="QOL20105.1"/>
    <property type="molecule type" value="Genomic_DNA"/>
</dbReference>
<name>A0A7L9RUK5_9PROT</name>
<keyword evidence="3" id="KW-1185">Reference proteome</keyword>
<accession>A0A7L9RUK5</accession>
<dbReference type="PIRSF" id="PIRSF003113">
    <property type="entry name" value="BolA"/>
    <property type="match status" value="1"/>
</dbReference>
<protein>
    <submittedName>
        <fullName evidence="2">BolA family transcriptional regulator</fullName>
    </submittedName>
</protein>
<dbReference type="InterPro" id="IPR002634">
    <property type="entry name" value="BolA"/>
</dbReference>
<dbReference type="Gene3D" id="3.30.300.90">
    <property type="entry name" value="BolA-like"/>
    <property type="match status" value="1"/>
</dbReference>
<proteinExistence type="inferred from homology"/>
<evidence type="ECO:0000256" key="1">
    <source>
        <dbReference type="RuleBase" id="RU003860"/>
    </source>
</evidence>